<dbReference type="EMBL" id="JABWCS010000201">
    <property type="protein sequence ID" value="NUU60409.1"/>
    <property type="molecule type" value="Genomic_DNA"/>
</dbReference>
<dbReference type="RefSeq" id="WP_175371001.1">
    <property type="nucleotide sequence ID" value="NZ_JABWCS010000201.1"/>
</dbReference>
<dbReference type="InterPro" id="IPR046079">
    <property type="entry name" value="DUF6097"/>
</dbReference>
<accession>A0A850EL01</accession>
<dbReference type="AlphaFoldDB" id="A0A850EL01"/>
<name>A0A850EL01_9BACL</name>
<proteinExistence type="predicted"/>
<feature type="transmembrane region" description="Helical" evidence="1">
    <location>
        <begin position="103"/>
        <end position="125"/>
    </location>
</feature>
<evidence type="ECO:0000313" key="2">
    <source>
        <dbReference type="EMBL" id="NUU60409.1"/>
    </source>
</evidence>
<reference evidence="2" key="1">
    <citation type="submission" date="2020-06" db="EMBL/GenBank/DDBJ databases">
        <title>Paenibacillus sp. nov., isolated from soil.</title>
        <authorList>
            <person name="Seo Y.L."/>
        </authorList>
    </citation>
    <scope>NUCLEOTIDE SEQUENCE [LARGE SCALE GENOMIC DNA]</scope>
    <source>
        <strain evidence="2">JW14</strain>
    </source>
</reference>
<dbReference type="Pfam" id="PF19592">
    <property type="entry name" value="DUF6097"/>
    <property type="match status" value="1"/>
</dbReference>
<keyword evidence="1" id="KW-1133">Transmembrane helix</keyword>
<comment type="caution">
    <text evidence="2">The sequence shown here is derived from an EMBL/GenBank/DDBJ whole genome shotgun (WGS) entry which is preliminary data.</text>
</comment>
<keyword evidence="1" id="KW-0812">Transmembrane</keyword>
<evidence type="ECO:0000313" key="3">
    <source>
        <dbReference type="Proteomes" id="UP000564806"/>
    </source>
</evidence>
<keyword evidence="3" id="KW-1185">Reference proteome</keyword>
<gene>
    <name evidence="2" type="ORF">HPT30_08635</name>
</gene>
<organism evidence="2 3">
    <name type="scientific">Paenibacillus agri</name>
    <dbReference type="NCBI Taxonomy" id="2744309"/>
    <lineage>
        <taxon>Bacteria</taxon>
        <taxon>Bacillati</taxon>
        <taxon>Bacillota</taxon>
        <taxon>Bacilli</taxon>
        <taxon>Bacillales</taxon>
        <taxon>Paenibacillaceae</taxon>
        <taxon>Paenibacillus</taxon>
    </lineage>
</organism>
<feature type="transmembrane region" description="Helical" evidence="1">
    <location>
        <begin position="63"/>
        <end position="83"/>
    </location>
</feature>
<keyword evidence="1" id="KW-0472">Membrane</keyword>
<evidence type="ECO:0000256" key="1">
    <source>
        <dbReference type="SAM" id="Phobius"/>
    </source>
</evidence>
<protein>
    <submittedName>
        <fullName evidence="2">Uncharacterized protein</fullName>
    </submittedName>
</protein>
<dbReference type="Proteomes" id="UP000564806">
    <property type="component" value="Unassembled WGS sequence"/>
</dbReference>
<sequence length="146" mass="16740">MNMGKTLLSSMEFSQELDMLHKHITNRELPVSKSDSFDKQCMLLEESLGEHAYQSTYKKMKKVNILSGLFALPVLLVVAAAFIYGRWIDRDYDVFGFFVDHPILYIVPAALIVVTLVLAAFHSALRRKLYGHIYLELKSKLRMNAN</sequence>